<name>A0A9J7J0A3_SPOLT</name>
<dbReference type="Proteomes" id="UP000301870">
    <property type="component" value="Chromosome 30"/>
</dbReference>
<dbReference type="KEGG" id="sliu:111359946"/>
<proteinExistence type="predicted"/>
<evidence type="ECO:0000313" key="2">
    <source>
        <dbReference type="RefSeq" id="XP_022831435.1"/>
    </source>
</evidence>
<dbReference type="RefSeq" id="XP_022831435.1">
    <property type="nucleotide sequence ID" value="XM_022975667.1"/>
</dbReference>
<dbReference type="GeneID" id="111359946"/>
<protein>
    <submittedName>
        <fullName evidence="2">Uncharacterized protein LOC111359946 isoform X1</fullName>
    </submittedName>
</protein>
<keyword evidence="1" id="KW-1185">Reference proteome</keyword>
<dbReference type="AlphaFoldDB" id="A0A9J7J0A3"/>
<evidence type="ECO:0000313" key="1">
    <source>
        <dbReference type="Proteomes" id="UP000301870"/>
    </source>
</evidence>
<dbReference type="OrthoDB" id="7474598at2759"/>
<sequence>MCNCVVERLQLILFNDIVTVAFTLSVEFTSAQLEENGMNLYNNRRMGRLKNKSPKQKLWAPGTLDNDRKLSHERSQKYNMSVRNKEVLRERSQKRNMTVPNKELLREGSETYNMPVRNKELLREGSETYNMPVRIKELLRERPETYNMPVRIKELLRERPEPYNMPVRIKELLRERSEPYNMPVRNKERLREGSETYNMPVPNKEPLRERSEKTNMRVRNISGSVVESATPKASRRLATVKYHSDISKENIKLCQIIASTYLASYADLRAHYNLRYFYQGNYEYEAGYLVNDILAKYQRMLEIFHIAQNRYFKHLNKHYIKTNYMLYLYTNILTLGKTTGHMVNSLTELEIKYKGFPPTGFEDYHIGKKKKKKKNGTSFDIPPEFQESIDEYERKLRNSKKQRKRKRKRDRLQNLYIGYWPTTPVRKPNSSGGWPIEYGWSIEHVW</sequence>
<gene>
    <name evidence="2" type="primary">LOC111359946</name>
</gene>
<accession>A0A9J7J0A3</accession>
<reference evidence="2" key="1">
    <citation type="submission" date="2025-08" db="UniProtKB">
        <authorList>
            <consortium name="RefSeq"/>
        </authorList>
    </citation>
    <scope>IDENTIFICATION</scope>
    <source>
        <strain evidence="2">Ishihara</strain>
        <tissue evidence="2">Whole body</tissue>
    </source>
</reference>
<organism evidence="1 2">
    <name type="scientific">Spodoptera litura</name>
    <name type="common">Asian cotton leafworm</name>
    <dbReference type="NCBI Taxonomy" id="69820"/>
    <lineage>
        <taxon>Eukaryota</taxon>
        <taxon>Metazoa</taxon>
        <taxon>Ecdysozoa</taxon>
        <taxon>Arthropoda</taxon>
        <taxon>Hexapoda</taxon>
        <taxon>Insecta</taxon>
        <taxon>Pterygota</taxon>
        <taxon>Neoptera</taxon>
        <taxon>Endopterygota</taxon>
        <taxon>Lepidoptera</taxon>
        <taxon>Glossata</taxon>
        <taxon>Ditrysia</taxon>
        <taxon>Noctuoidea</taxon>
        <taxon>Noctuidae</taxon>
        <taxon>Amphipyrinae</taxon>
        <taxon>Spodoptera</taxon>
    </lineage>
</organism>